<evidence type="ECO:0000313" key="3">
    <source>
        <dbReference type="Proteomes" id="UP000636479"/>
    </source>
</evidence>
<reference evidence="2" key="1">
    <citation type="submission" date="2020-05" db="EMBL/GenBank/DDBJ databases">
        <title>Mycena genomes resolve the evolution of fungal bioluminescence.</title>
        <authorList>
            <person name="Tsai I.J."/>
        </authorList>
    </citation>
    <scope>NUCLEOTIDE SEQUENCE</scope>
    <source>
        <strain evidence="2">171206Taipei</strain>
    </source>
</reference>
<dbReference type="OrthoDB" id="2548253at2759"/>
<sequence>MDTPNSRQRLRPICRCLLWTLGIPIGAFFAYTTSFYVLELVNELRFPHNSLYNTKLGAESKVIGPLISDTQTFDIAVTVWATRPSENKIPVPRYRRIQNEYPLFSNIVFRGLQLHQKHASTIVKFRLPTSSFRNAALTESSLRASFVLMPTTPSSIDHIKGFTSWMPDSVFAKRPPSRAWPFPLGSQNSARRSLADEALDSFSISVPLLEFHDSASRCPAGSNGEHGPSVANHPHVVTRTQLRIIRETGFFNAAAYNAVRNEIRLHSCGQGIPVIG</sequence>
<dbReference type="RefSeq" id="XP_037216817.1">
    <property type="nucleotide sequence ID" value="XM_037367423.1"/>
</dbReference>
<keyword evidence="1" id="KW-0812">Transmembrane</keyword>
<accession>A0A8H6VVG7</accession>
<evidence type="ECO:0000313" key="2">
    <source>
        <dbReference type="EMBL" id="KAF7295454.1"/>
    </source>
</evidence>
<evidence type="ECO:0000256" key="1">
    <source>
        <dbReference type="SAM" id="Phobius"/>
    </source>
</evidence>
<proteinExistence type="predicted"/>
<feature type="transmembrane region" description="Helical" evidence="1">
    <location>
        <begin position="16"/>
        <end position="38"/>
    </location>
</feature>
<dbReference type="EMBL" id="JACAZF010000009">
    <property type="protein sequence ID" value="KAF7295454.1"/>
    <property type="molecule type" value="Genomic_DNA"/>
</dbReference>
<organism evidence="2 3">
    <name type="scientific">Mycena indigotica</name>
    <dbReference type="NCBI Taxonomy" id="2126181"/>
    <lineage>
        <taxon>Eukaryota</taxon>
        <taxon>Fungi</taxon>
        <taxon>Dikarya</taxon>
        <taxon>Basidiomycota</taxon>
        <taxon>Agaricomycotina</taxon>
        <taxon>Agaricomycetes</taxon>
        <taxon>Agaricomycetidae</taxon>
        <taxon>Agaricales</taxon>
        <taxon>Marasmiineae</taxon>
        <taxon>Mycenaceae</taxon>
        <taxon>Mycena</taxon>
    </lineage>
</organism>
<gene>
    <name evidence="2" type="ORF">MIND_01085200</name>
</gene>
<keyword evidence="1" id="KW-1133">Transmembrane helix</keyword>
<dbReference type="GeneID" id="59349939"/>
<comment type="caution">
    <text evidence="2">The sequence shown here is derived from an EMBL/GenBank/DDBJ whole genome shotgun (WGS) entry which is preliminary data.</text>
</comment>
<dbReference type="Proteomes" id="UP000636479">
    <property type="component" value="Unassembled WGS sequence"/>
</dbReference>
<name>A0A8H6VVG7_9AGAR</name>
<protein>
    <submittedName>
        <fullName evidence="2">Proteophosphoglycan 5</fullName>
    </submittedName>
</protein>
<keyword evidence="1" id="KW-0472">Membrane</keyword>
<keyword evidence="3" id="KW-1185">Reference proteome</keyword>
<dbReference type="AlphaFoldDB" id="A0A8H6VVG7"/>